<proteinExistence type="predicted"/>
<dbReference type="AlphaFoldDB" id="A0AAV6MS73"/>
<keyword evidence="3" id="KW-1185">Reference proteome</keyword>
<reference evidence="2 3" key="1">
    <citation type="journal article" date="2021" name="Hortic Res">
        <title>The domestication of Cucurbita argyrosperma as revealed by the genome of its wild relative.</title>
        <authorList>
            <person name="Barrera-Redondo J."/>
            <person name="Sanchez-de la Vega G."/>
            <person name="Aguirre-Liguori J.A."/>
            <person name="Castellanos-Morales G."/>
            <person name="Gutierrez-Guerrero Y.T."/>
            <person name="Aguirre-Dugua X."/>
            <person name="Aguirre-Planter E."/>
            <person name="Tenaillon M.I."/>
            <person name="Lira-Saade R."/>
            <person name="Eguiarte L.E."/>
        </authorList>
    </citation>
    <scope>NUCLEOTIDE SEQUENCE [LARGE SCALE GENOMIC DNA]</scope>
    <source>
        <strain evidence="2">JBR-2021</strain>
    </source>
</reference>
<protein>
    <submittedName>
        <fullName evidence="2">Uncharacterized protein</fullName>
    </submittedName>
</protein>
<dbReference type="Proteomes" id="UP000685013">
    <property type="component" value="Chromosome 12"/>
</dbReference>
<gene>
    <name evidence="2" type="ORF">SDJN03_18620</name>
</gene>
<evidence type="ECO:0000256" key="1">
    <source>
        <dbReference type="SAM" id="MobiDB-lite"/>
    </source>
</evidence>
<accession>A0AAV6MS73</accession>
<feature type="compositionally biased region" description="Polar residues" evidence="1">
    <location>
        <begin position="20"/>
        <end position="33"/>
    </location>
</feature>
<feature type="compositionally biased region" description="Basic and acidic residues" evidence="1">
    <location>
        <begin position="55"/>
        <end position="68"/>
    </location>
</feature>
<evidence type="ECO:0000313" key="2">
    <source>
        <dbReference type="EMBL" id="KAG6585887.1"/>
    </source>
</evidence>
<feature type="region of interest" description="Disordered" evidence="1">
    <location>
        <begin position="1"/>
        <end position="33"/>
    </location>
</feature>
<evidence type="ECO:0000313" key="3">
    <source>
        <dbReference type="Proteomes" id="UP000685013"/>
    </source>
</evidence>
<comment type="caution">
    <text evidence="2">The sequence shown here is derived from an EMBL/GenBank/DDBJ whole genome shotgun (WGS) entry which is preliminary data.</text>
</comment>
<feature type="region of interest" description="Disordered" evidence="1">
    <location>
        <begin position="51"/>
        <end position="82"/>
    </location>
</feature>
<organism evidence="2 3">
    <name type="scientific">Cucurbita argyrosperma subsp. sororia</name>
    <dbReference type="NCBI Taxonomy" id="37648"/>
    <lineage>
        <taxon>Eukaryota</taxon>
        <taxon>Viridiplantae</taxon>
        <taxon>Streptophyta</taxon>
        <taxon>Embryophyta</taxon>
        <taxon>Tracheophyta</taxon>
        <taxon>Spermatophyta</taxon>
        <taxon>Magnoliopsida</taxon>
        <taxon>eudicotyledons</taxon>
        <taxon>Gunneridae</taxon>
        <taxon>Pentapetalae</taxon>
        <taxon>rosids</taxon>
        <taxon>fabids</taxon>
        <taxon>Cucurbitales</taxon>
        <taxon>Cucurbitaceae</taxon>
        <taxon>Cucurbiteae</taxon>
        <taxon>Cucurbita</taxon>
    </lineage>
</organism>
<feature type="non-terminal residue" evidence="2">
    <location>
        <position position="1"/>
    </location>
</feature>
<sequence>MEIPLQNLDPDPDPDWKLPPSQSQFTVSPPDITTPSLTVDAITDSQQVEMPVVGDDGKHLRPGDDADRTTGSSGAGNRWPRQETLALLTIRSDMDSAFFP</sequence>
<dbReference type="EMBL" id="JAGKQH010000012">
    <property type="protein sequence ID" value="KAG6585887.1"/>
    <property type="molecule type" value="Genomic_DNA"/>
</dbReference>
<name>A0AAV6MS73_9ROSI</name>